<dbReference type="Proteomes" id="UP000824890">
    <property type="component" value="Unassembled WGS sequence"/>
</dbReference>
<organism evidence="1 2">
    <name type="scientific">Brassica napus</name>
    <name type="common">Rape</name>
    <dbReference type="NCBI Taxonomy" id="3708"/>
    <lineage>
        <taxon>Eukaryota</taxon>
        <taxon>Viridiplantae</taxon>
        <taxon>Streptophyta</taxon>
        <taxon>Embryophyta</taxon>
        <taxon>Tracheophyta</taxon>
        <taxon>Spermatophyta</taxon>
        <taxon>Magnoliopsida</taxon>
        <taxon>eudicotyledons</taxon>
        <taxon>Gunneridae</taxon>
        <taxon>Pentapetalae</taxon>
        <taxon>rosids</taxon>
        <taxon>malvids</taxon>
        <taxon>Brassicales</taxon>
        <taxon>Brassicaceae</taxon>
        <taxon>Brassiceae</taxon>
        <taxon>Brassica</taxon>
    </lineage>
</organism>
<evidence type="ECO:0000313" key="1">
    <source>
        <dbReference type="EMBL" id="KAH0940116.1"/>
    </source>
</evidence>
<dbReference type="EMBL" id="JAGKQM010000002">
    <property type="protein sequence ID" value="KAH0940116.1"/>
    <property type="molecule type" value="Genomic_DNA"/>
</dbReference>
<evidence type="ECO:0000313" key="2">
    <source>
        <dbReference type="Proteomes" id="UP000824890"/>
    </source>
</evidence>
<keyword evidence="2" id="KW-1185">Reference proteome</keyword>
<reference evidence="1 2" key="1">
    <citation type="submission" date="2021-05" db="EMBL/GenBank/DDBJ databases">
        <title>Genome Assembly of Synthetic Allotetraploid Brassica napus Reveals Homoeologous Exchanges between Subgenomes.</title>
        <authorList>
            <person name="Davis J.T."/>
        </authorList>
    </citation>
    <scope>NUCLEOTIDE SEQUENCE [LARGE SCALE GENOMIC DNA]</scope>
    <source>
        <strain evidence="2">cv. Da-Ae</strain>
        <tissue evidence="1">Seedling</tissue>
    </source>
</reference>
<proteinExistence type="predicted"/>
<gene>
    <name evidence="1" type="ORF">HID58_007577</name>
</gene>
<name>A0ABQ8EHK0_BRANA</name>
<sequence>MYKLLAKYLGKETAPHKEWMDFKGSLWRKSQRKCAHGCHGGSSVVYSLNSRTAGERKDKDLGRVDCSADRQTEKCFVLAWKKTCQRGGIMVTKRFFFLDETIAGRNV</sequence>
<comment type="caution">
    <text evidence="1">The sequence shown here is derived from an EMBL/GenBank/DDBJ whole genome shotgun (WGS) entry which is preliminary data.</text>
</comment>
<protein>
    <submittedName>
        <fullName evidence="1">Uncharacterized protein</fullName>
    </submittedName>
</protein>
<accession>A0ABQ8EHK0</accession>